<proteinExistence type="predicted"/>
<dbReference type="Gene3D" id="3.90.550.10">
    <property type="entry name" value="Spore Coat Polysaccharide Biosynthesis Protein SpsA, Chain A"/>
    <property type="match status" value="1"/>
</dbReference>
<dbReference type="InterPro" id="IPR029044">
    <property type="entry name" value="Nucleotide-diphossugar_trans"/>
</dbReference>
<dbReference type="AlphaFoldDB" id="A0A212LNY3"/>
<feature type="domain" description="Glycosyltransferase 2-like" evidence="1">
    <location>
        <begin position="8"/>
        <end position="130"/>
    </location>
</feature>
<sequence>MEKAKLVVAFPAYNGARTLLASLQNIADQDFTDFRAIIVENCSTDDTYEVAKAFCEKDARFEVIRNDKHLAAVENFIRAVRLAKDRGYYFCLRACDDLSTLDYLSKLVAALDDDPSKLLAAGASKRFNGDRVQLIRPAPEVTHFLESAKEGRPPKSLYFPSDWIYGIFRSEGGSDIFFERVQYLGTPWCAASYIVYELVMRGLVVYVEGPFFHFYYGQNSEARYAARTLKGQFVERWRYTFGCYRVIEKLPPLSLPTKLRILRMLWRDSRWRTGYRLRKTAGNVMKAQFAHLMRRLN</sequence>
<protein>
    <recommendedName>
        <fullName evidence="1">Glycosyltransferase 2-like domain-containing protein</fullName>
    </recommendedName>
</protein>
<organism evidence="2">
    <name type="scientific">uncultured Pleomorphomonas sp</name>
    <dbReference type="NCBI Taxonomy" id="442121"/>
    <lineage>
        <taxon>Bacteria</taxon>
        <taxon>Pseudomonadati</taxon>
        <taxon>Pseudomonadota</taxon>
        <taxon>Alphaproteobacteria</taxon>
        <taxon>Hyphomicrobiales</taxon>
        <taxon>Pleomorphomonadaceae</taxon>
        <taxon>Pleomorphomonas</taxon>
        <taxon>environmental samples</taxon>
    </lineage>
</organism>
<reference evidence="2" key="1">
    <citation type="submission" date="2016-08" db="EMBL/GenBank/DDBJ databases">
        <authorList>
            <person name="Seilhamer J.J."/>
        </authorList>
    </citation>
    <scope>NUCLEOTIDE SEQUENCE</scope>
    <source>
        <strain evidence="2">86</strain>
    </source>
</reference>
<dbReference type="InterPro" id="IPR001173">
    <property type="entry name" value="Glyco_trans_2-like"/>
</dbReference>
<name>A0A212LNY3_9HYPH</name>
<gene>
    <name evidence="2" type="ORF">KL86PLE_90325</name>
</gene>
<dbReference type="RefSeq" id="WP_288198466.1">
    <property type="nucleotide sequence ID" value="NZ_LT608334.1"/>
</dbReference>
<dbReference type="CDD" id="cd00761">
    <property type="entry name" value="Glyco_tranf_GTA_type"/>
    <property type="match status" value="1"/>
</dbReference>
<dbReference type="Pfam" id="PF00535">
    <property type="entry name" value="Glycos_transf_2"/>
    <property type="match status" value="1"/>
</dbReference>
<evidence type="ECO:0000313" key="2">
    <source>
        <dbReference type="EMBL" id="SCM79285.1"/>
    </source>
</evidence>
<dbReference type="PANTHER" id="PTHR43685">
    <property type="entry name" value="GLYCOSYLTRANSFERASE"/>
    <property type="match status" value="1"/>
</dbReference>
<accession>A0A212LNY3</accession>
<dbReference type="InterPro" id="IPR050834">
    <property type="entry name" value="Glycosyltransf_2"/>
</dbReference>
<dbReference type="EMBL" id="FMJD01000013">
    <property type="protein sequence ID" value="SCM79285.1"/>
    <property type="molecule type" value="Genomic_DNA"/>
</dbReference>
<evidence type="ECO:0000259" key="1">
    <source>
        <dbReference type="Pfam" id="PF00535"/>
    </source>
</evidence>
<dbReference type="PANTHER" id="PTHR43685:SF2">
    <property type="entry name" value="GLYCOSYLTRANSFERASE 2-LIKE DOMAIN-CONTAINING PROTEIN"/>
    <property type="match status" value="1"/>
</dbReference>
<dbReference type="SUPFAM" id="SSF53448">
    <property type="entry name" value="Nucleotide-diphospho-sugar transferases"/>
    <property type="match status" value="1"/>
</dbReference>